<dbReference type="AlphaFoldDB" id="R0BQ35"/>
<comment type="caution">
    <text evidence="1">The sequence shown here is derived from an EMBL/GenBank/DDBJ whole genome shotgun (WGS) entry which is preliminary data.</text>
</comment>
<evidence type="ECO:0000313" key="1">
    <source>
        <dbReference type="EMBL" id="ENZ50773.1"/>
    </source>
</evidence>
<dbReference type="Pfam" id="PF12686">
    <property type="entry name" value="DUF3800"/>
    <property type="match status" value="1"/>
</dbReference>
<protein>
    <recommendedName>
        <fullName evidence="3">DUF3800 domain-containing protein</fullName>
    </recommendedName>
</protein>
<evidence type="ECO:0008006" key="3">
    <source>
        <dbReference type="Google" id="ProtNLM"/>
    </source>
</evidence>
<dbReference type="EMBL" id="AGYH01000005">
    <property type="protein sequence ID" value="ENZ50773.1"/>
    <property type="molecule type" value="Genomic_DNA"/>
</dbReference>
<dbReference type="OrthoDB" id="3199559at2"/>
<reference evidence="1 2" key="1">
    <citation type="submission" date="2013-01" db="EMBL/GenBank/DDBJ databases">
        <title>The Genome Sequence of Clostridium bolteae 90A9.</title>
        <authorList>
            <consortium name="The Broad Institute Genome Sequencing Platform"/>
            <person name="Earl A."/>
            <person name="Ward D."/>
            <person name="Feldgarden M."/>
            <person name="Gevers D."/>
            <person name="Courvalin P."/>
            <person name="Lambert T."/>
            <person name="Walker B."/>
            <person name="Young S.K."/>
            <person name="Zeng Q."/>
            <person name="Gargeya S."/>
            <person name="Fitzgerald M."/>
            <person name="Haas B."/>
            <person name="Abouelleil A."/>
            <person name="Alvarado L."/>
            <person name="Arachchi H.M."/>
            <person name="Berlin A.M."/>
            <person name="Chapman S.B."/>
            <person name="Dewar J."/>
            <person name="Goldberg J."/>
            <person name="Griggs A."/>
            <person name="Gujja S."/>
            <person name="Hansen M."/>
            <person name="Howarth C."/>
            <person name="Imamovic A."/>
            <person name="Larimer J."/>
            <person name="McCowan C."/>
            <person name="Murphy C."/>
            <person name="Neiman D."/>
            <person name="Pearson M."/>
            <person name="Priest M."/>
            <person name="Roberts A."/>
            <person name="Saif S."/>
            <person name="Shea T."/>
            <person name="Sisk P."/>
            <person name="Sykes S."/>
            <person name="Wortman J."/>
            <person name="Nusbaum C."/>
            <person name="Birren B."/>
        </authorList>
    </citation>
    <scope>NUCLEOTIDE SEQUENCE [LARGE SCALE GENOMIC DNA]</scope>
    <source>
        <strain evidence="1 2">90A9</strain>
    </source>
</reference>
<gene>
    <name evidence="1" type="ORF">HMPREF1085_02256</name>
</gene>
<sequence>MNILVYTDESGVFDKNHNSIYVFGGLVFLNRQSKEACSRKYIAAEKCIRANKYSSIDELKACRITNKEKSKLFRSLNQYVKFGVVINQAYIMDRIFSSKKDKQRYLDYAYKIGLKRCLEKLVCNGSVRVDEVENIYIYADEHTTATNGRYELKEGLEQEFKNGTYNYQYDKYFPPLFPNMKGISLEFCNSEQRTLIRAADIVANRIYSASIRNVLDELQKKITITYLP</sequence>
<proteinExistence type="predicted"/>
<dbReference type="PATRIC" id="fig|997894.4.peg.2402"/>
<name>R0BQ35_9FIRM</name>
<accession>R0BQ35</accession>
<keyword evidence="2" id="KW-1185">Reference proteome</keyword>
<dbReference type="HOGENOM" id="CLU_105432_0_0_9"/>
<organism evidence="1 2">
    <name type="scientific">Enterocloster bolteae 90A9</name>
    <dbReference type="NCBI Taxonomy" id="997894"/>
    <lineage>
        <taxon>Bacteria</taxon>
        <taxon>Bacillati</taxon>
        <taxon>Bacillota</taxon>
        <taxon>Clostridia</taxon>
        <taxon>Lachnospirales</taxon>
        <taxon>Lachnospiraceae</taxon>
        <taxon>Enterocloster</taxon>
    </lineage>
</organism>
<evidence type="ECO:0000313" key="2">
    <source>
        <dbReference type="Proteomes" id="UP000013126"/>
    </source>
</evidence>
<dbReference type="Proteomes" id="UP000013126">
    <property type="component" value="Unassembled WGS sequence"/>
</dbReference>
<dbReference type="GeneID" id="23113357"/>
<dbReference type="RefSeq" id="WP_002575500.1">
    <property type="nucleotide sequence ID" value="NZ_KB851182.1"/>
</dbReference>
<dbReference type="InterPro" id="IPR024524">
    <property type="entry name" value="DUF3800"/>
</dbReference>